<feature type="transmembrane region" description="Helical" evidence="1">
    <location>
        <begin position="88"/>
        <end position="110"/>
    </location>
</feature>
<evidence type="ECO:0000313" key="2">
    <source>
        <dbReference type="EMBL" id="MFD1705655.1"/>
    </source>
</evidence>
<protein>
    <submittedName>
        <fullName evidence="2">DUF1360 domain-containing protein</fullName>
    </submittedName>
</protein>
<evidence type="ECO:0000256" key="1">
    <source>
        <dbReference type="SAM" id="Phobius"/>
    </source>
</evidence>
<accession>A0ABW4KHK1</accession>
<evidence type="ECO:0000313" key="3">
    <source>
        <dbReference type="Proteomes" id="UP001597301"/>
    </source>
</evidence>
<sequence length="116" mass="13326">MTWLEFVLFGMAAFRLTRLIVFDQITDWMRRPFMDKVEEINSEGETEVYFLPKESGLRGWLGALLSCYWCTGIWVTAGMFLARTYTPLLYKPMVIIFAAAGLAALIETWVQSKNIG</sequence>
<dbReference type="EMBL" id="JBHUEO010000005">
    <property type="protein sequence ID" value="MFD1705655.1"/>
    <property type="molecule type" value="Genomic_DNA"/>
</dbReference>
<dbReference type="RefSeq" id="WP_380772204.1">
    <property type="nucleotide sequence ID" value="NZ_JBHUEO010000005.1"/>
</dbReference>
<proteinExistence type="predicted"/>
<feature type="transmembrane region" description="Helical" evidence="1">
    <location>
        <begin position="60"/>
        <end position="82"/>
    </location>
</feature>
<comment type="caution">
    <text evidence="2">The sequence shown here is derived from an EMBL/GenBank/DDBJ whole genome shotgun (WGS) entry which is preliminary data.</text>
</comment>
<name>A0ABW4KHK1_9BACI</name>
<dbReference type="InterPro" id="IPR010773">
    <property type="entry name" value="Mycophage_PG1_Gp7"/>
</dbReference>
<organism evidence="2 3">
    <name type="scientific">Siminovitchia sediminis</name>
    <dbReference type="NCBI Taxonomy" id="1274353"/>
    <lineage>
        <taxon>Bacteria</taxon>
        <taxon>Bacillati</taxon>
        <taxon>Bacillota</taxon>
        <taxon>Bacilli</taxon>
        <taxon>Bacillales</taxon>
        <taxon>Bacillaceae</taxon>
        <taxon>Siminovitchia</taxon>
    </lineage>
</organism>
<keyword evidence="3" id="KW-1185">Reference proteome</keyword>
<keyword evidence="1" id="KW-0472">Membrane</keyword>
<gene>
    <name evidence="2" type="ORF">ACFSCZ_02685</name>
</gene>
<dbReference type="Pfam" id="PF07098">
    <property type="entry name" value="DUF1360"/>
    <property type="match status" value="1"/>
</dbReference>
<keyword evidence="1" id="KW-0812">Transmembrane</keyword>
<dbReference type="Proteomes" id="UP001597301">
    <property type="component" value="Unassembled WGS sequence"/>
</dbReference>
<reference evidence="3" key="1">
    <citation type="journal article" date="2019" name="Int. J. Syst. Evol. Microbiol.">
        <title>The Global Catalogue of Microorganisms (GCM) 10K type strain sequencing project: providing services to taxonomists for standard genome sequencing and annotation.</title>
        <authorList>
            <consortium name="The Broad Institute Genomics Platform"/>
            <consortium name="The Broad Institute Genome Sequencing Center for Infectious Disease"/>
            <person name="Wu L."/>
            <person name="Ma J."/>
        </authorList>
    </citation>
    <scope>NUCLEOTIDE SEQUENCE [LARGE SCALE GENOMIC DNA]</scope>
    <source>
        <strain evidence="3">CGMCC 1.12295</strain>
    </source>
</reference>
<keyword evidence="1" id="KW-1133">Transmembrane helix</keyword>